<dbReference type="Ensembl" id="ENSACCT00020007376.1">
    <property type="protein sequence ID" value="ENSACCP00020007063.1"/>
    <property type="gene ID" value="ENSACCG00020004815.1"/>
</dbReference>
<evidence type="ECO:0000313" key="3">
    <source>
        <dbReference type="Proteomes" id="UP000472275"/>
    </source>
</evidence>
<evidence type="ECO:0000313" key="2">
    <source>
        <dbReference type="Ensembl" id="ENSACCP00020007063.1"/>
    </source>
</evidence>
<protein>
    <submittedName>
        <fullName evidence="2">Uncharacterized protein</fullName>
    </submittedName>
</protein>
<evidence type="ECO:0000256" key="1">
    <source>
        <dbReference type="SAM" id="MobiDB-lite"/>
    </source>
</evidence>
<reference evidence="2" key="1">
    <citation type="submission" date="2025-08" db="UniProtKB">
        <authorList>
            <consortium name="Ensembl"/>
        </authorList>
    </citation>
    <scope>IDENTIFICATION</scope>
</reference>
<dbReference type="InParanoid" id="A0A663E4G2"/>
<name>A0A663E4G2_AQUCH</name>
<organism evidence="2 3">
    <name type="scientific">Aquila chrysaetos chrysaetos</name>
    <dbReference type="NCBI Taxonomy" id="223781"/>
    <lineage>
        <taxon>Eukaryota</taxon>
        <taxon>Metazoa</taxon>
        <taxon>Chordata</taxon>
        <taxon>Craniata</taxon>
        <taxon>Vertebrata</taxon>
        <taxon>Euteleostomi</taxon>
        <taxon>Archelosauria</taxon>
        <taxon>Archosauria</taxon>
        <taxon>Dinosauria</taxon>
        <taxon>Saurischia</taxon>
        <taxon>Theropoda</taxon>
        <taxon>Coelurosauria</taxon>
        <taxon>Aves</taxon>
        <taxon>Neognathae</taxon>
        <taxon>Neoaves</taxon>
        <taxon>Telluraves</taxon>
        <taxon>Accipitrimorphae</taxon>
        <taxon>Accipitriformes</taxon>
        <taxon>Accipitridae</taxon>
        <taxon>Accipitrinae</taxon>
        <taxon>Aquila</taxon>
    </lineage>
</organism>
<feature type="compositionally biased region" description="Polar residues" evidence="1">
    <location>
        <begin position="1"/>
        <end position="15"/>
    </location>
</feature>
<dbReference type="Proteomes" id="UP000472275">
    <property type="component" value="Chromosome 4"/>
</dbReference>
<dbReference type="AlphaFoldDB" id="A0A663E4G2"/>
<proteinExistence type="predicted"/>
<reference evidence="2" key="2">
    <citation type="submission" date="2025-09" db="UniProtKB">
        <authorList>
            <consortium name="Ensembl"/>
        </authorList>
    </citation>
    <scope>IDENTIFICATION</scope>
</reference>
<keyword evidence="3" id="KW-1185">Reference proteome</keyword>
<feature type="region of interest" description="Disordered" evidence="1">
    <location>
        <begin position="1"/>
        <end position="22"/>
    </location>
</feature>
<sequence>ETNSILSGEKNQGMGTKSMPKHSTEKVACLGWAKVTLSLRVPSCAFSGATMEKLPAVIRVNNAAWAKGTRHTPYRICSLKELYKLITCVISTYLLACYPSQLVEIFWIASQIWYR</sequence>
<accession>A0A663E4G2</accession>